<evidence type="ECO:0000313" key="3">
    <source>
        <dbReference type="Proteomes" id="UP000547011"/>
    </source>
</evidence>
<dbReference type="RefSeq" id="WP_183311715.1">
    <property type="nucleotide sequence ID" value="NZ_JACIEW010000006.1"/>
</dbReference>
<name>A0A7W6INP2_9HYPH</name>
<dbReference type="Gene3D" id="3.20.20.150">
    <property type="entry name" value="Divalent-metal-dependent TIM barrel enzymes"/>
    <property type="match status" value="1"/>
</dbReference>
<protein>
    <submittedName>
        <fullName evidence="2">Sugar phosphate isomerase/epimerase</fullName>
    </submittedName>
</protein>
<dbReference type="InterPro" id="IPR013022">
    <property type="entry name" value="Xyl_isomerase-like_TIM-brl"/>
</dbReference>
<dbReference type="GO" id="GO:0016853">
    <property type="term" value="F:isomerase activity"/>
    <property type="evidence" value="ECO:0007669"/>
    <property type="project" value="UniProtKB-KW"/>
</dbReference>
<dbReference type="Pfam" id="PF01261">
    <property type="entry name" value="AP_endonuc_2"/>
    <property type="match status" value="1"/>
</dbReference>
<dbReference type="Proteomes" id="UP000547011">
    <property type="component" value="Unassembled WGS sequence"/>
</dbReference>
<proteinExistence type="predicted"/>
<keyword evidence="2" id="KW-0413">Isomerase</keyword>
<evidence type="ECO:0000313" key="2">
    <source>
        <dbReference type="EMBL" id="MBB4052909.1"/>
    </source>
</evidence>
<dbReference type="EMBL" id="JACIEW010000006">
    <property type="protein sequence ID" value="MBB4052909.1"/>
    <property type="molecule type" value="Genomic_DNA"/>
</dbReference>
<dbReference type="InterPro" id="IPR050312">
    <property type="entry name" value="IolE/XylAMocC-like"/>
</dbReference>
<dbReference type="PANTHER" id="PTHR12110">
    <property type="entry name" value="HYDROXYPYRUVATE ISOMERASE"/>
    <property type="match status" value="1"/>
</dbReference>
<reference evidence="2 3" key="1">
    <citation type="submission" date="2020-08" db="EMBL/GenBank/DDBJ databases">
        <title>Genomic Encyclopedia of Type Strains, Phase IV (KMG-IV): sequencing the most valuable type-strain genomes for metagenomic binning, comparative biology and taxonomic classification.</title>
        <authorList>
            <person name="Goeker M."/>
        </authorList>
    </citation>
    <scope>NUCLEOTIDE SEQUENCE [LARGE SCALE GENOMIC DNA]</scope>
    <source>
        <strain evidence="2 3">DSM 23447</strain>
    </source>
</reference>
<dbReference type="AlphaFoldDB" id="A0A7W6INP2"/>
<feature type="domain" description="Xylose isomerase-like TIM barrel" evidence="1">
    <location>
        <begin position="53"/>
        <end position="256"/>
    </location>
</feature>
<keyword evidence="3" id="KW-1185">Reference proteome</keyword>
<dbReference type="SUPFAM" id="SSF51658">
    <property type="entry name" value="Xylose isomerase-like"/>
    <property type="match status" value="1"/>
</dbReference>
<comment type="caution">
    <text evidence="2">The sequence shown here is derived from an EMBL/GenBank/DDBJ whole genome shotgun (WGS) entry which is preliminary data.</text>
</comment>
<sequence length="276" mass="30327">MADPTHRIAVSTWSLHRLLGTTFPHDLTTDAVGEMQETYGEGEESLLGLPSVLANHGYHRLEIVSFHLRSRDPVYLGELRDQLNVSGVTLQTLLIDAGDMTHPEHGARDTRWIAGWVDVANMLGAENARIIAGKQQPTAETMARSVAGFQELLAANAGSPLRLFTENWFDLLSTPEAVHELLDRLEGQVGLLADFGNWTGPDKYEGLKSIFPRAQLCHAKAGFNDGQMDEADYGLCVQAAEEAGYAGPYTLIFDADHPGEWAGLAEERDFILSRLE</sequence>
<organism evidence="2 3">
    <name type="scientific">Devosia subaequoris</name>
    <dbReference type="NCBI Taxonomy" id="395930"/>
    <lineage>
        <taxon>Bacteria</taxon>
        <taxon>Pseudomonadati</taxon>
        <taxon>Pseudomonadota</taxon>
        <taxon>Alphaproteobacteria</taxon>
        <taxon>Hyphomicrobiales</taxon>
        <taxon>Devosiaceae</taxon>
        <taxon>Devosia</taxon>
    </lineage>
</organism>
<gene>
    <name evidence="2" type="ORF">GGR20_002565</name>
</gene>
<dbReference type="InterPro" id="IPR036237">
    <property type="entry name" value="Xyl_isomerase-like_sf"/>
</dbReference>
<accession>A0A7W6INP2</accession>
<evidence type="ECO:0000259" key="1">
    <source>
        <dbReference type="Pfam" id="PF01261"/>
    </source>
</evidence>